<feature type="transmembrane region" description="Helical" evidence="8">
    <location>
        <begin position="448"/>
        <end position="467"/>
    </location>
</feature>
<dbReference type="Gene3D" id="1.20.1740.10">
    <property type="entry name" value="Amino acid/polyamine transporter I"/>
    <property type="match status" value="1"/>
</dbReference>
<evidence type="ECO:0000256" key="8">
    <source>
        <dbReference type="RuleBase" id="RU363064"/>
    </source>
</evidence>
<keyword evidence="8" id="KW-0997">Cell inner membrane</keyword>
<evidence type="ECO:0000256" key="2">
    <source>
        <dbReference type="ARBA" id="ARBA00009261"/>
    </source>
</evidence>
<feature type="transmembrane region" description="Helical" evidence="8">
    <location>
        <begin position="243"/>
        <end position="263"/>
    </location>
</feature>
<feature type="transmembrane region" description="Helical" evidence="8">
    <location>
        <begin position="420"/>
        <end position="442"/>
    </location>
</feature>
<keyword evidence="10" id="KW-1185">Reference proteome</keyword>
<feature type="transmembrane region" description="Helical" evidence="8">
    <location>
        <begin position="218"/>
        <end position="236"/>
    </location>
</feature>
<dbReference type="Pfam" id="PF01235">
    <property type="entry name" value="Na_Ala_symp"/>
    <property type="match status" value="1"/>
</dbReference>
<keyword evidence="8" id="KW-0769">Symport</keyword>
<evidence type="ECO:0000256" key="5">
    <source>
        <dbReference type="ARBA" id="ARBA00022692"/>
    </source>
</evidence>
<dbReference type="PANTHER" id="PTHR30330">
    <property type="entry name" value="AGSS FAMILY TRANSPORTER, SODIUM-ALANINE"/>
    <property type="match status" value="1"/>
</dbReference>
<dbReference type="PANTHER" id="PTHR30330:SF3">
    <property type="entry name" value="TRANSCRIPTIONAL REGULATOR, LRP FAMILY"/>
    <property type="match status" value="1"/>
</dbReference>
<evidence type="ECO:0000313" key="9">
    <source>
        <dbReference type="EMBL" id="PMR67142.1"/>
    </source>
</evidence>
<comment type="caution">
    <text evidence="8">Lacks conserved residue(s) required for the propagation of feature annotation.</text>
</comment>
<feature type="transmembrane region" description="Helical" evidence="8">
    <location>
        <begin position="40"/>
        <end position="58"/>
    </location>
</feature>
<protein>
    <submittedName>
        <fullName evidence="9">Alanine glycine permease</fullName>
    </submittedName>
</protein>
<comment type="subcellular location">
    <subcellularLocation>
        <location evidence="8">Cell inner membrane</location>
        <topology evidence="8">Multi-pass membrane protein</topology>
    </subcellularLocation>
    <subcellularLocation>
        <location evidence="1">Cell membrane</location>
        <topology evidence="1">Multi-pass membrane protein</topology>
    </subcellularLocation>
</comment>
<keyword evidence="4" id="KW-1003">Cell membrane</keyword>
<keyword evidence="7 8" id="KW-0472">Membrane</keyword>
<evidence type="ECO:0000256" key="4">
    <source>
        <dbReference type="ARBA" id="ARBA00022475"/>
    </source>
</evidence>
<accession>A0A2N7TG27</accession>
<dbReference type="Proteomes" id="UP000235346">
    <property type="component" value="Unassembled WGS sequence"/>
</dbReference>
<proteinExistence type="inferred from homology"/>
<comment type="caution">
    <text evidence="9">The sequence shown here is derived from an EMBL/GenBank/DDBJ whole genome shotgun (WGS) entry which is preliminary data.</text>
</comment>
<keyword evidence="5 8" id="KW-0812">Transmembrane</keyword>
<dbReference type="AlphaFoldDB" id="A0A2N7TG27"/>
<dbReference type="EMBL" id="PNRE01000100">
    <property type="protein sequence ID" value="PMR67142.1"/>
    <property type="molecule type" value="Genomic_DNA"/>
</dbReference>
<evidence type="ECO:0000256" key="7">
    <source>
        <dbReference type="ARBA" id="ARBA00023136"/>
    </source>
</evidence>
<keyword evidence="6 8" id="KW-1133">Transmembrane helix</keyword>
<reference evidence="9 10" key="1">
    <citation type="submission" date="2018-01" db="EMBL/GenBank/DDBJ databases">
        <title>Halomonas endophytica sp. nov., isolated from storage liquid in the stems of Populus euphratica.</title>
        <authorList>
            <person name="Chen C."/>
        </authorList>
    </citation>
    <scope>NUCLEOTIDE SEQUENCE [LARGE SCALE GENOMIC DNA]</scope>
    <source>
        <strain evidence="9 10">DSM 26881</strain>
    </source>
</reference>
<comment type="similarity">
    <text evidence="2 8">Belongs to the alanine or glycine:cation symporter (AGCS) (TC 2.A.25) family.</text>
</comment>
<sequence>MSSLFNGSAFDAVLDQYFSPFAEWLASIVFYPLPMFGTEAPIIVLWLIVAGTFFTLWLKFLNVRGMKHAVNLIRGKYTPAEAVGEVSHFQALATAVSSTVGLGNIAGVAVAITLGGPGAAFWMVVAGFFGMSTKMVECTLAVKYRHVHADGTTSGGPMYYLRDGLAEVGFARLGKFLAIAWALFMMIAALGTNAFQANQATQQLVDVADVAWLADNKWAIGVAMAALTALVILGGIKSIARVTGVLVPFMAVLYVTACLIVIFTNIGGVPAALGEIITGAFSPEGVAGGVVGSLVVGLQRATFSNSAGVGDAAVAHSAVKTNRPASEGFVASLEPFIDTIIVCSMTALTIVLTGTWQGSDVLEVSGVTLTSRAFETVSPWFPYVLALAVLLFAYSTILSNSYYGMKGFGFLLGDNPRAEVVYKAIFLCFTVIGAASTLAPVILFADSVFFLLALCNIIGLYFLAKVVRREFHSYWTKLKAGEFKIVKNDRRPHMYGSKNP</sequence>
<dbReference type="NCBIfam" id="TIGR00835">
    <property type="entry name" value="agcS"/>
    <property type="match status" value="1"/>
</dbReference>
<name>A0A2N7TG27_9GAMM</name>
<evidence type="ECO:0000256" key="1">
    <source>
        <dbReference type="ARBA" id="ARBA00004651"/>
    </source>
</evidence>
<evidence type="ECO:0000256" key="6">
    <source>
        <dbReference type="ARBA" id="ARBA00022989"/>
    </source>
</evidence>
<dbReference type="PRINTS" id="PR00175">
    <property type="entry name" value="NAALASMPORT"/>
</dbReference>
<gene>
    <name evidence="9" type="ORF">C1H66_20925</name>
</gene>
<evidence type="ECO:0000256" key="3">
    <source>
        <dbReference type="ARBA" id="ARBA00022448"/>
    </source>
</evidence>
<dbReference type="OrthoDB" id="9806926at2"/>
<feature type="transmembrane region" description="Helical" evidence="8">
    <location>
        <begin position="176"/>
        <end position="198"/>
    </location>
</feature>
<dbReference type="GO" id="GO:0005283">
    <property type="term" value="F:amino acid:sodium symporter activity"/>
    <property type="evidence" value="ECO:0007669"/>
    <property type="project" value="InterPro"/>
</dbReference>
<keyword evidence="3 8" id="KW-0813">Transport</keyword>
<dbReference type="GO" id="GO:0005886">
    <property type="term" value="C:plasma membrane"/>
    <property type="evidence" value="ECO:0007669"/>
    <property type="project" value="UniProtKB-SubCell"/>
</dbReference>
<evidence type="ECO:0000313" key="10">
    <source>
        <dbReference type="Proteomes" id="UP000235346"/>
    </source>
</evidence>
<organism evidence="9 10">
    <name type="scientific">Halomonas heilongjiangensis</name>
    <dbReference type="NCBI Taxonomy" id="1387883"/>
    <lineage>
        <taxon>Bacteria</taxon>
        <taxon>Pseudomonadati</taxon>
        <taxon>Pseudomonadota</taxon>
        <taxon>Gammaproteobacteria</taxon>
        <taxon>Oceanospirillales</taxon>
        <taxon>Halomonadaceae</taxon>
        <taxon>Halomonas</taxon>
    </lineage>
</organism>
<feature type="transmembrane region" description="Helical" evidence="8">
    <location>
        <begin position="380"/>
        <end position="399"/>
    </location>
</feature>
<dbReference type="InterPro" id="IPR001463">
    <property type="entry name" value="Na/Ala_symport"/>
</dbReference>